<comment type="caution">
    <text evidence="3">The sequence shown here is derived from an EMBL/GenBank/DDBJ whole genome shotgun (WGS) entry which is preliminary data.</text>
</comment>
<dbReference type="GO" id="GO:0009116">
    <property type="term" value="P:nucleoside metabolic process"/>
    <property type="evidence" value="ECO:0007669"/>
    <property type="project" value="InterPro"/>
</dbReference>
<keyword evidence="4" id="KW-1185">Reference proteome</keyword>
<dbReference type="Pfam" id="PF01048">
    <property type="entry name" value="PNP_UDP_1"/>
    <property type="match status" value="1"/>
</dbReference>
<dbReference type="Proteomes" id="UP001307849">
    <property type="component" value="Unassembled WGS sequence"/>
</dbReference>
<proteinExistence type="predicted"/>
<dbReference type="AlphaFoldDB" id="A0AAN8NMC2"/>
<name>A0AAN8NMC2_9PEZI</name>
<feature type="region of interest" description="Disordered" evidence="1">
    <location>
        <begin position="417"/>
        <end position="453"/>
    </location>
</feature>
<evidence type="ECO:0000313" key="4">
    <source>
        <dbReference type="Proteomes" id="UP001307849"/>
    </source>
</evidence>
<accession>A0AAN8NMC2</accession>
<dbReference type="PANTHER" id="PTHR46082:SF6">
    <property type="entry name" value="AAA+ ATPASE DOMAIN-CONTAINING PROTEIN-RELATED"/>
    <property type="match status" value="1"/>
</dbReference>
<evidence type="ECO:0000259" key="2">
    <source>
        <dbReference type="Pfam" id="PF01048"/>
    </source>
</evidence>
<evidence type="ECO:0000256" key="1">
    <source>
        <dbReference type="SAM" id="MobiDB-lite"/>
    </source>
</evidence>
<dbReference type="SUPFAM" id="SSF53167">
    <property type="entry name" value="Purine and uridine phosphorylases"/>
    <property type="match status" value="1"/>
</dbReference>
<gene>
    <name evidence="3" type="ORF">TWF506_006632</name>
</gene>
<dbReference type="InterPro" id="IPR000845">
    <property type="entry name" value="Nucleoside_phosphorylase_d"/>
</dbReference>
<dbReference type="GO" id="GO:0003824">
    <property type="term" value="F:catalytic activity"/>
    <property type="evidence" value="ECO:0007669"/>
    <property type="project" value="InterPro"/>
</dbReference>
<dbReference type="EMBL" id="JAVHJM010000003">
    <property type="protein sequence ID" value="KAK6516740.1"/>
    <property type="molecule type" value="Genomic_DNA"/>
</dbReference>
<evidence type="ECO:0000313" key="3">
    <source>
        <dbReference type="EMBL" id="KAK6516740.1"/>
    </source>
</evidence>
<feature type="compositionally biased region" description="Gly residues" evidence="1">
    <location>
        <begin position="444"/>
        <end position="453"/>
    </location>
</feature>
<dbReference type="PANTHER" id="PTHR46082">
    <property type="entry name" value="ATP/GTP-BINDING PROTEIN-RELATED"/>
    <property type="match status" value="1"/>
</dbReference>
<protein>
    <recommendedName>
        <fullName evidence="2">Nucleoside phosphorylase domain-containing protein</fullName>
    </recommendedName>
</protein>
<organism evidence="3 4">
    <name type="scientific">Arthrobotrys conoides</name>
    <dbReference type="NCBI Taxonomy" id="74498"/>
    <lineage>
        <taxon>Eukaryota</taxon>
        <taxon>Fungi</taxon>
        <taxon>Dikarya</taxon>
        <taxon>Ascomycota</taxon>
        <taxon>Pezizomycotina</taxon>
        <taxon>Orbiliomycetes</taxon>
        <taxon>Orbiliales</taxon>
        <taxon>Orbiliaceae</taxon>
        <taxon>Arthrobotrys</taxon>
    </lineage>
</organism>
<dbReference type="InterPro" id="IPR035994">
    <property type="entry name" value="Nucleoside_phosphorylase_sf"/>
</dbReference>
<feature type="region of interest" description="Disordered" evidence="1">
    <location>
        <begin position="318"/>
        <end position="356"/>
    </location>
</feature>
<feature type="domain" description="Nucleoside phosphorylase" evidence="2">
    <location>
        <begin position="16"/>
        <end position="275"/>
    </location>
</feature>
<sequence>METLNTDICPNDYRVGWVCALQKERAALSFMLDVRHTADIPITEHDTNNYTLGSIGGYNVAITCLKTGSYGTNQMAIAVTHMKHTFPFIKHIFVVGIGAGIPASNVRLGDVVISEQWRQWDFGAEGSVYQPRSKPLEPSKVLAGAIQNLRTDIDMFGMKLAPQLKALRSKYRKLPSNFFFVNTYDKVTGEKITINKPSKAKVHYGLIASGNSVIKNAQKRDDINKHLGNKVLCIEMEAAGVVECDAVVIRGICDLADEQKNDDWQEYAAMVAAICARDLLKRLQSSFNSTIQVEETRRLVAQDIDDILQLSDKRSQIRIRARNKRETTPSVPKSEDSNGSHTTSNEPIPNLPNIFGSGIPNGGMNFGDNLGAGVILQRQQGSEFDRFLNSIMQAQPLSPGGVSTPIYGSGSPYISSGPMGASLPSVPSGPVGASIPSPPSPGNYGHGGSYRSY</sequence>
<dbReference type="Gene3D" id="3.40.50.1580">
    <property type="entry name" value="Nucleoside phosphorylase domain"/>
    <property type="match status" value="1"/>
</dbReference>
<dbReference type="CDD" id="cd09008">
    <property type="entry name" value="MTAN"/>
    <property type="match status" value="1"/>
</dbReference>
<dbReference type="InterPro" id="IPR053137">
    <property type="entry name" value="NLR-like"/>
</dbReference>
<reference evidence="3 4" key="1">
    <citation type="submission" date="2019-10" db="EMBL/GenBank/DDBJ databases">
        <authorList>
            <person name="Palmer J.M."/>
        </authorList>
    </citation>
    <scope>NUCLEOTIDE SEQUENCE [LARGE SCALE GENOMIC DNA]</scope>
    <source>
        <strain evidence="3 4">TWF506</strain>
    </source>
</reference>